<dbReference type="Proteomes" id="UP000276864">
    <property type="component" value="Unassembled WGS sequence"/>
</dbReference>
<evidence type="ECO:0000256" key="1">
    <source>
        <dbReference type="SAM" id="MobiDB-lite"/>
    </source>
</evidence>
<dbReference type="InterPro" id="IPR046342">
    <property type="entry name" value="CBS_dom_sf"/>
</dbReference>
<reference evidence="4 5" key="1">
    <citation type="journal article" date="2018" name="BMC Genomics">
        <title>Genomic evidence for intraspecific hybridization in a clonal and extremely halotolerant yeast.</title>
        <authorList>
            <person name="Gostincar C."/>
            <person name="Stajich J.E."/>
            <person name="Zupancic J."/>
            <person name="Zalar P."/>
            <person name="Gunde-Cimerman N."/>
        </authorList>
    </citation>
    <scope>NUCLEOTIDE SEQUENCE [LARGE SCALE GENOMIC DNA]</scope>
    <source>
        <strain evidence="3 5">EXF-6651</strain>
        <strain evidence="2 4">EXF-6669</strain>
    </source>
</reference>
<protein>
    <recommendedName>
        <fullName evidence="6">CBS domain-containing protein</fullName>
    </recommendedName>
</protein>
<dbReference type="Gene3D" id="3.10.580.10">
    <property type="entry name" value="CBS-domain"/>
    <property type="match status" value="1"/>
</dbReference>
<evidence type="ECO:0000313" key="4">
    <source>
        <dbReference type="Proteomes" id="UP000271337"/>
    </source>
</evidence>
<accession>A0A3M7A2T5</accession>
<name>A0A3M7A2T5_HORWE</name>
<dbReference type="AlphaFoldDB" id="A0A3M7A2T5"/>
<dbReference type="OrthoDB" id="2536440at2759"/>
<gene>
    <name evidence="3" type="ORF">D0866_03116</name>
    <name evidence="2" type="ORF">D0867_03160</name>
</gene>
<dbReference type="EMBL" id="QWIL01000230">
    <property type="protein sequence ID" value="RMY21728.1"/>
    <property type="molecule type" value="Genomic_DNA"/>
</dbReference>
<evidence type="ECO:0000313" key="5">
    <source>
        <dbReference type="Proteomes" id="UP000276864"/>
    </source>
</evidence>
<evidence type="ECO:0000313" key="2">
    <source>
        <dbReference type="EMBL" id="RMY21728.1"/>
    </source>
</evidence>
<dbReference type="Proteomes" id="UP000271337">
    <property type="component" value="Unassembled WGS sequence"/>
</dbReference>
<comment type="caution">
    <text evidence="2">The sequence shown here is derived from an EMBL/GenBank/DDBJ whole genome shotgun (WGS) entry which is preliminary data.</text>
</comment>
<proteinExistence type="predicted"/>
<organism evidence="2 4">
    <name type="scientific">Hortaea werneckii</name>
    <name type="common">Black yeast</name>
    <name type="synonym">Cladosporium werneckii</name>
    <dbReference type="NCBI Taxonomy" id="91943"/>
    <lineage>
        <taxon>Eukaryota</taxon>
        <taxon>Fungi</taxon>
        <taxon>Dikarya</taxon>
        <taxon>Ascomycota</taxon>
        <taxon>Pezizomycotina</taxon>
        <taxon>Dothideomycetes</taxon>
        <taxon>Dothideomycetidae</taxon>
        <taxon>Mycosphaerellales</taxon>
        <taxon>Teratosphaeriaceae</taxon>
        <taxon>Hortaea</taxon>
    </lineage>
</organism>
<dbReference type="PANTHER" id="PTHR42115">
    <property type="entry name" value="BETA-SYNTHASE (BETA-THIONASE), PUTATIVE (AFU_ORTHOLOGUE AFUA_3G08420)-RELATED"/>
    <property type="match status" value="1"/>
</dbReference>
<dbReference type="PANTHER" id="PTHR42115:SF1">
    <property type="entry name" value="BETA-SYNTHASE (BETA-THIONASE), PUTATIVE (AFU_ORTHOLOGUE AFUA_3G08420)-RELATED"/>
    <property type="match status" value="1"/>
</dbReference>
<evidence type="ECO:0000313" key="3">
    <source>
        <dbReference type="EMBL" id="RMY37682.1"/>
    </source>
</evidence>
<sequence length="179" mass="20135">MARREQNTKTMSRTTAPQPQPPPSNEPSSPWANKYRGATVEDLDPPPALSTSPTAPIHSALMAAFEREYTHLTVISPSTKTLLGYLSIPSLRSQLENGQVREEDSVEKAMLRFQRKGKKYRLITMETGLEELEAFFEGKWEGMAGRKQEFAVVTDPGRRFVLGVVTREDLGEFARRRPA</sequence>
<evidence type="ECO:0008006" key="6">
    <source>
        <dbReference type="Google" id="ProtNLM"/>
    </source>
</evidence>
<feature type="region of interest" description="Disordered" evidence="1">
    <location>
        <begin position="1"/>
        <end position="54"/>
    </location>
</feature>
<dbReference type="EMBL" id="QWIM01000219">
    <property type="protein sequence ID" value="RMY37682.1"/>
    <property type="molecule type" value="Genomic_DNA"/>
</dbReference>
<dbReference type="SUPFAM" id="SSF54631">
    <property type="entry name" value="CBS-domain pair"/>
    <property type="match status" value="1"/>
</dbReference>